<protein>
    <recommendedName>
        <fullName evidence="3">DUF4194 domain-containing protein</fullName>
    </recommendedName>
</protein>
<evidence type="ECO:0000313" key="1">
    <source>
        <dbReference type="EMBL" id="MCB6183988.1"/>
    </source>
</evidence>
<name>A0ABS8D7H5_9NEIS</name>
<dbReference type="Proteomes" id="UP001165395">
    <property type="component" value="Unassembled WGS sequence"/>
</dbReference>
<organism evidence="1 2">
    <name type="scientific">Leeia speluncae</name>
    <dbReference type="NCBI Taxonomy" id="2884804"/>
    <lineage>
        <taxon>Bacteria</taxon>
        <taxon>Pseudomonadati</taxon>
        <taxon>Pseudomonadota</taxon>
        <taxon>Betaproteobacteria</taxon>
        <taxon>Neisseriales</taxon>
        <taxon>Leeiaceae</taxon>
        <taxon>Leeia</taxon>
    </lineage>
</organism>
<gene>
    <name evidence="1" type="ORF">LIN78_10575</name>
</gene>
<sequence length="230" mass="25695">MSDPIATLIARLLAHRVLPRHDPMARRALIDERFRQDLDQRLAASGLCLLENPYAEHISIALASEQIGPVFGSDDIWQTNNQGMKRDAIALLTVLWSLIILPKRQRQHSRRTREELDQADLFGSEKPMPTQEVASVLSEEALIADFGHVLGGKGRINMNLGQLARLGFIKRYNHQITEGPLLDLALDYSKLAPRIIDGALGDVLREMGADIPTEMPTLASEEDYIDEEPS</sequence>
<keyword evidence="2" id="KW-1185">Reference proteome</keyword>
<dbReference type="EMBL" id="JAJBZT010000005">
    <property type="protein sequence ID" value="MCB6183988.1"/>
    <property type="molecule type" value="Genomic_DNA"/>
</dbReference>
<proteinExistence type="predicted"/>
<reference evidence="1" key="1">
    <citation type="submission" date="2021-10" db="EMBL/GenBank/DDBJ databases">
        <title>The complete genome sequence of Leeia sp. TBRC 13508.</title>
        <authorList>
            <person name="Charoenyingcharoen P."/>
            <person name="Yukphan P."/>
        </authorList>
    </citation>
    <scope>NUCLEOTIDE SEQUENCE</scope>
    <source>
        <strain evidence="1">TBRC 13508</strain>
    </source>
</reference>
<evidence type="ECO:0008006" key="3">
    <source>
        <dbReference type="Google" id="ProtNLM"/>
    </source>
</evidence>
<accession>A0ABS8D7H5</accession>
<comment type="caution">
    <text evidence="1">The sequence shown here is derived from an EMBL/GenBank/DDBJ whole genome shotgun (WGS) entry which is preliminary data.</text>
</comment>
<dbReference type="RefSeq" id="WP_227180767.1">
    <property type="nucleotide sequence ID" value="NZ_JAJBZT010000005.1"/>
</dbReference>
<evidence type="ECO:0000313" key="2">
    <source>
        <dbReference type="Proteomes" id="UP001165395"/>
    </source>
</evidence>